<dbReference type="Pfam" id="PF01282">
    <property type="entry name" value="Ribosomal_S24e"/>
    <property type="match status" value="1"/>
</dbReference>
<dbReference type="Proteomes" id="UP001042704">
    <property type="component" value="Chromosome"/>
</dbReference>
<organism evidence="4 5">
    <name type="scientific">Methanofollis aquaemaris</name>
    <dbReference type="NCBI Taxonomy" id="126734"/>
    <lineage>
        <taxon>Archaea</taxon>
        <taxon>Methanobacteriati</taxon>
        <taxon>Methanobacteriota</taxon>
        <taxon>Stenosarchaea group</taxon>
        <taxon>Methanomicrobia</taxon>
        <taxon>Methanomicrobiales</taxon>
        <taxon>Methanomicrobiaceae</taxon>
        <taxon>Methanofollis</taxon>
    </lineage>
</organism>
<evidence type="ECO:0000256" key="3">
    <source>
        <dbReference type="ARBA" id="ARBA00035358"/>
    </source>
</evidence>
<reference evidence="4" key="2">
    <citation type="submission" date="2019-02" db="EMBL/GenBank/DDBJ databases">
        <authorList>
            <person name="Chen S.-C."/>
            <person name="Chien H.-H."/>
            <person name="Lai M.-C."/>
        </authorList>
    </citation>
    <scope>NUCLEOTIDE SEQUENCE</scope>
    <source>
        <strain evidence="4">N2F9704</strain>
    </source>
</reference>
<dbReference type="InterPro" id="IPR012677">
    <property type="entry name" value="Nucleotide-bd_a/b_plait_sf"/>
</dbReference>
<keyword evidence="1" id="KW-0689">Ribosomal protein</keyword>
<evidence type="ECO:0000256" key="1">
    <source>
        <dbReference type="ARBA" id="ARBA00022980"/>
    </source>
</evidence>
<dbReference type="InterPro" id="IPR001976">
    <property type="entry name" value="Ribosomal_eS24"/>
</dbReference>
<sequence length="82" mass="9178">MDIDFSRYEREEERRRIEIDFTARFVGPIPSRSEIVDALALLSGADPASVVLDRLSPRAKKGEVRGKARVYDDAAARSAGER</sequence>
<accession>A0A8A3S6K7</accession>
<dbReference type="Gene3D" id="3.30.70.330">
    <property type="match status" value="1"/>
</dbReference>
<dbReference type="GO" id="GO:0006412">
    <property type="term" value="P:translation"/>
    <property type="evidence" value="ECO:0007669"/>
    <property type="project" value="InterPro"/>
</dbReference>
<evidence type="ECO:0000256" key="2">
    <source>
        <dbReference type="ARBA" id="ARBA00023274"/>
    </source>
</evidence>
<evidence type="ECO:0000313" key="5">
    <source>
        <dbReference type="Proteomes" id="UP001042704"/>
    </source>
</evidence>
<protein>
    <recommendedName>
        <fullName evidence="3">30S ribosomal protein S24e</fullName>
    </recommendedName>
</protein>
<gene>
    <name evidence="4" type="ORF">RJ40_07525</name>
</gene>
<dbReference type="EMBL" id="CP036172">
    <property type="protein sequence ID" value="QSZ67361.1"/>
    <property type="molecule type" value="Genomic_DNA"/>
</dbReference>
<evidence type="ECO:0000313" key="4">
    <source>
        <dbReference type="EMBL" id="QSZ67361.1"/>
    </source>
</evidence>
<dbReference type="GO" id="GO:0003735">
    <property type="term" value="F:structural constituent of ribosome"/>
    <property type="evidence" value="ECO:0007669"/>
    <property type="project" value="InterPro"/>
</dbReference>
<dbReference type="GO" id="GO:1990904">
    <property type="term" value="C:ribonucleoprotein complex"/>
    <property type="evidence" value="ECO:0007669"/>
    <property type="project" value="UniProtKB-KW"/>
</dbReference>
<dbReference type="GeneID" id="76424202"/>
<dbReference type="SUPFAM" id="SSF54189">
    <property type="entry name" value="Ribosomal proteins S24e, L23 and L15e"/>
    <property type="match status" value="1"/>
</dbReference>
<name>A0A8A3S6K7_9EURY</name>
<keyword evidence="2" id="KW-0687">Ribonucleoprotein</keyword>
<keyword evidence="5" id="KW-1185">Reference proteome</keyword>
<reference evidence="4" key="1">
    <citation type="journal article" date="2001" name="Int. J. Syst. Evol. Microbiol.">
        <title>Methanofollis aquaemaris sp. nov., a methanogen isolated from an aquaculture fish pond.</title>
        <authorList>
            <person name="Lai M.C."/>
            <person name="Chen S.C."/>
        </authorList>
    </citation>
    <scope>NUCLEOTIDE SEQUENCE</scope>
    <source>
        <strain evidence="4">N2F9704</strain>
    </source>
</reference>
<dbReference type="RefSeq" id="WP_265580250.1">
    <property type="nucleotide sequence ID" value="NZ_CP036172.1"/>
</dbReference>
<dbReference type="KEGG" id="maqe:RJ40_07525"/>
<dbReference type="GO" id="GO:0005840">
    <property type="term" value="C:ribosome"/>
    <property type="evidence" value="ECO:0007669"/>
    <property type="project" value="UniProtKB-KW"/>
</dbReference>
<dbReference type="AlphaFoldDB" id="A0A8A3S6K7"/>
<dbReference type="InterPro" id="IPR012678">
    <property type="entry name" value="Ribosomal_uL23/eL15/eS24_sf"/>
</dbReference>
<proteinExistence type="predicted"/>